<keyword evidence="2" id="KW-1185">Reference proteome</keyword>
<name>A0A0C2G2C6_9BILA</name>
<evidence type="ECO:0000313" key="2">
    <source>
        <dbReference type="Proteomes" id="UP000054047"/>
    </source>
</evidence>
<proteinExistence type="predicted"/>
<reference evidence="1 2" key="1">
    <citation type="submission" date="2013-12" db="EMBL/GenBank/DDBJ databases">
        <title>Draft genome of the parsitic nematode Ancylostoma duodenale.</title>
        <authorList>
            <person name="Mitreva M."/>
        </authorList>
    </citation>
    <scope>NUCLEOTIDE SEQUENCE [LARGE SCALE GENOMIC DNA]</scope>
    <source>
        <strain evidence="1 2">Zhejiang</strain>
    </source>
</reference>
<gene>
    <name evidence="1" type="ORF">ANCDUO_14753</name>
</gene>
<evidence type="ECO:0000313" key="1">
    <source>
        <dbReference type="EMBL" id="KIH55095.1"/>
    </source>
</evidence>
<dbReference type="Proteomes" id="UP000054047">
    <property type="component" value="Unassembled WGS sequence"/>
</dbReference>
<organism evidence="1 2">
    <name type="scientific">Ancylostoma duodenale</name>
    <dbReference type="NCBI Taxonomy" id="51022"/>
    <lineage>
        <taxon>Eukaryota</taxon>
        <taxon>Metazoa</taxon>
        <taxon>Ecdysozoa</taxon>
        <taxon>Nematoda</taxon>
        <taxon>Chromadorea</taxon>
        <taxon>Rhabditida</taxon>
        <taxon>Rhabditina</taxon>
        <taxon>Rhabditomorpha</taxon>
        <taxon>Strongyloidea</taxon>
        <taxon>Ancylostomatidae</taxon>
        <taxon>Ancylostomatinae</taxon>
        <taxon>Ancylostoma</taxon>
    </lineage>
</organism>
<sequence length="110" mass="12577">MLADHFAKTFQDDDGECPGLEFNWLIFSANTMSVPCIPAESHDLSLLMAQSCDGTIPPYVKIILKTLIDNRKQMEAIRSWCMKLSEENAMLRNENSELKKLVEQRDSQLK</sequence>
<dbReference type="AlphaFoldDB" id="A0A0C2G2C6"/>
<accession>A0A0C2G2C6</accession>
<protein>
    <submittedName>
        <fullName evidence="1">Uncharacterized protein</fullName>
    </submittedName>
</protein>
<dbReference type="EMBL" id="KN737915">
    <property type="protein sequence ID" value="KIH55095.1"/>
    <property type="molecule type" value="Genomic_DNA"/>
</dbReference>